<feature type="binding site" evidence="4">
    <location>
        <position position="154"/>
    </location>
    <ligand>
        <name>(3S)-3-hydroxy-3-methylglutaryl-CoA</name>
        <dbReference type="ChEBI" id="CHEBI:43074"/>
    </ligand>
</feature>
<feature type="binding site" evidence="4">
    <location>
        <position position="29"/>
    </location>
    <ligand>
        <name>(3S)-3-hydroxy-3-methylglutaryl-CoA</name>
        <dbReference type="ChEBI" id="CHEBI:43074"/>
    </ligand>
</feature>
<feature type="binding site" evidence="4">
    <location>
        <position position="269"/>
    </location>
    <ligand>
        <name>(3S)-3-hydroxy-3-methylglutaryl-CoA</name>
        <dbReference type="ChEBI" id="CHEBI:43074"/>
    </ligand>
</feature>
<gene>
    <name evidence="7" type="ORF">AKJ43_02350</name>
</gene>
<dbReference type="InterPro" id="IPR016039">
    <property type="entry name" value="Thiolase-like"/>
</dbReference>
<evidence type="ECO:0000259" key="6">
    <source>
        <dbReference type="Pfam" id="PF08541"/>
    </source>
</evidence>
<comment type="caution">
    <text evidence="4">Lacks conserved residue(s) required for the propagation of feature annotation.</text>
</comment>
<keyword evidence="1 4" id="KW-0808">Transferase</keyword>
<comment type="catalytic activity">
    <reaction evidence="4">
        <text>acetoacetyl-CoA + acetyl-CoA + H2O = (3S)-3-hydroxy-3-methylglutaryl-CoA + CoA + H(+)</text>
        <dbReference type="Rhea" id="RHEA:10188"/>
        <dbReference type="ChEBI" id="CHEBI:15377"/>
        <dbReference type="ChEBI" id="CHEBI:15378"/>
        <dbReference type="ChEBI" id="CHEBI:43074"/>
        <dbReference type="ChEBI" id="CHEBI:57286"/>
        <dbReference type="ChEBI" id="CHEBI:57287"/>
        <dbReference type="ChEBI" id="CHEBI:57288"/>
        <dbReference type="EC" id="2.3.3.10"/>
    </reaction>
</comment>
<feature type="domain" description="Beta-ketoacyl-[acyl-carrier-protein] synthase III C-terminal" evidence="6">
    <location>
        <begin position="221"/>
        <end position="305"/>
    </location>
</feature>
<dbReference type="NCBIfam" id="NF003274">
    <property type="entry name" value="PRK04262.1"/>
    <property type="match status" value="1"/>
</dbReference>
<accession>A0A133V6U0</accession>
<dbReference type="GO" id="GO:0010142">
    <property type="term" value="P:farnesyl diphosphate biosynthetic process, mevalonate pathway"/>
    <property type="evidence" value="ECO:0007669"/>
    <property type="project" value="TreeGrafter"/>
</dbReference>
<dbReference type="Proteomes" id="UP000070400">
    <property type="component" value="Unassembled WGS sequence"/>
</dbReference>
<name>A0A133V6U0_9EURY</name>
<evidence type="ECO:0000313" key="8">
    <source>
        <dbReference type="Proteomes" id="UP000070400"/>
    </source>
</evidence>
<feature type="binding site" evidence="4">
    <location>
        <position position="299"/>
    </location>
    <ligand>
        <name>(3S)-3-hydroxy-3-methylglutaryl-CoA</name>
        <dbReference type="ChEBI" id="CHEBI:43074"/>
    </ligand>
</feature>
<dbReference type="EMBL" id="LHXX01000023">
    <property type="protein sequence ID" value="KXB02159.1"/>
    <property type="molecule type" value="Genomic_DNA"/>
</dbReference>
<dbReference type="HAMAP" id="MF_01409">
    <property type="entry name" value="HMG_CoA_synth_arch"/>
    <property type="match status" value="1"/>
</dbReference>
<comment type="subunit">
    <text evidence="4">Interacts with acetoacetyl-CoA thiolase that catalyzes the precedent step in the pathway and with a DUF35 protein. The acetoacetyl-CoA thiolase/HMG-CoA synthase complex channels the intermediate via a fused CoA-binding site, which allows for efficient coupling of the endergonic thiolase reaction with the exergonic HMGCS reaction.</text>
</comment>
<feature type="active site" description="Proton donor/acceptor" evidence="4">
    <location>
        <position position="237"/>
    </location>
</feature>
<dbReference type="NCBIfam" id="TIGR00748">
    <property type="entry name" value="HMG_CoA_syn_Arc"/>
    <property type="match status" value="1"/>
</dbReference>
<evidence type="ECO:0000256" key="3">
    <source>
        <dbReference type="ARBA" id="ARBA00023315"/>
    </source>
</evidence>
<dbReference type="AlphaFoldDB" id="A0A133V6U0"/>
<feature type="binding site" evidence="4">
    <location>
        <position position="113"/>
    </location>
    <ligand>
        <name>(3S)-3-hydroxy-3-methylglutaryl-CoA</name>
        <dbReference type="ChEBI" id="CHEBI:43074"/>
    </ligand>
</feature>
<dbReference type="InterPro" id="IPR013747">
    <property type="entry name" value="ACP_syn_III_C"/>
</dbReference>
<feature type="binding site" evidence="4">
    <location>
        <position position="246"/>
    </location>
    <ligand>
        <name>(3S)-3-hydroxy-3-methylglutaryl-CoA</name>
        <dbReference type="ChEBI" id="CHEBI:43074"/>
    </ligand>
</feature>
<protein>
    <recommendedName>
        <fullName evidence="4">Hydroxymethylglutaryl-CoA synthase</fullName>
        <shortName evidence="4">HMG-CoA synthase</shortName>
        <shortName evidence="4">HMGCS</shortName>
        <ecNumber evidence="4">2.3.3.10</ecNumber>
    </recommendedName>
</protein>
<evidence type="ECO:0000259" key="5">
    <source>
        <dbReference type="Pfam" id="PF01154"/>
    </source>
</evidence>
<dbReference type="GO" id="GO:0019287">
    <property type="term" value="P:isopentenyl diphosphate biosynthetic process, mevalonate pathway"/>
    <property type="evidence" value="ECO:0007669"/>
    <property type="project" value="UniProtKB-UniRule"/>
</dbReference>
<dbReference type="SUPFAM" id="SSF53901">
    <property type="entry name" value="Thiolase-like"/>
    <property type="match status" value="2"/>
</dbReference>
<dbReference type="GO" id="GO:0004421">
    <property type="term" value="F:hydroxymethylglutaryl-CoA synthase activity"/>
    <property type="evidence" value="ECO:0007669"/>
    <property type="project" value="UniProtKB-EC"/>
</dbReference>
<keyword evidence="3 4" id="KW-0012">Acyltransferase</keyword>
<comment type="pathway">
    <text evidence="4">Metabolic intermediate biosynthesis; (R)-mevalonate biosynthesis; (R)-mevalonate from acetyl-CoA: step 2/3.</text>
</comment>
<evidence type="ECO:0000256" key="1">
    <source>
        <dbReference type="ARBA" id="ARBA00022679"/>
    </source>
</evidence>
<sequence>MDSAIIGYGVYIPRYRLKVEEISKVWNTDPRQIKRGLMVEEKSVPGLDEDTATISIEAARNAVKRAKIDPQKIGAVYVGSESHPYAVKPTATIVAEAIQATPNLTAADFEFACKAGTAAIQTCMGLVESGMVEYGMAIGADTAQSAPGDALEYTAGAGGGAFIIGKNRDGAHAKIDGTYSHTTDTPDFWRRTTEAYPEHGGRFTGKPAYFKHTISAAGGLLRQLQLTPQDFDYAVFHQPNGKYPLRVGKRLGFSKDMITPGLLTPKIGNTYSGSTMIGLSAILDIAEPGDRILAVSYGSGAGSDAFCLTVQDGIRNNADAMLKVQDYVEEKEYIPYGVYTKSKELLK</sequence>
<dbReference type="CDD" id="cd00827">
    <property type="entry name" value="init_cond_enzymes"/>
    <property type="match status" value="1"/>
</dbReference>
<dbReference type="PATRIC" id="fig|1698273.3.peg.375"/>
<feature type="binding site" evidence="4">
    <location>
        <position position="237"/>
    </location>
    <ligand>
        <name>(3S)-3-hydroxy-3-methylglutaryl-CoA</name>
        <dbReference type="ChEBI" id="CHEBI:43074"/>
    </ligand>
</feature>
<comment type="caution">
    <text evidence="7">The sequence shown here is derived from an EMBL/GenBank/DDBJ whole genome shotgun (WGS) entry which is preliminary data.</text>
</comment>
<dbReference type="Gene3D" id="3.40.47.10">
    <property type="match status" value="1"/>
</dbReference>
<dbReference type="PANTHER" id="PTHR43323:SF2">
    <property type="entry name" value="HYDROXYMETHYLGLUTARYL-COA SYNTHASE"/>
    <property type="match status" value="1"/>
</dbReference>
<feature type="domain" description="Hydroxymethylglutaryl-coenzyme A synthase N-terminal" evidence="5">
    <location>
        <begin position="3"/>
        <end position="167"/>
    </location>
</feature>
<proteinExistence type="inferred from homology"/>
<feature type="binding site" evidence="4">
    <location>
        <position position="242"/>
    </location>
    <ligand>
        <name>CoA</name>
        <dbReference type="ChEBI" id="CHEBI:57287"/>
        <note>ligand shared with acetoacetyl-CoA thiolase</note>
    </ligand>
</feature>
<dbReference type="PANTHER" id="PTHR43323">
    <property type="entry name" value="3-HYDROXY-3-METHYLGLUTARYL COENZYME A SYNTHASE"/>
    <property type="match status" value="1"/>
</dbReference>
<organism evidence="7 8">
    <name type="scientific">candidate division MSBL1 archaeon SCGC-AAA261D19</name>
    <dbReference type="NCBI Taxonomy" id="1698273"/>
    <lineage>
        <taxon>Archaea</taxon>
        <taxon>Methanobacteriati</taxon>
        <taxon>Methanobacteriota</taxon>
        <taxon>candidate division MSBL1</taxon>
    </lineage>
</organism>
<feature type="binding site" evidence="4">
    <location>
        <position position="202"/>
    </location>
    <ligand>
        <name>CoA</name>
        <dbReference type="ChEBI" id="CHEBI:57287"/>
        <note>ligand shared with acetoacetyl-CoA thiolase</note>
    </ligand>
</feature>
<keyword evidence="8" id="KW-1185">Reference proteome</keyword>
<dbReference type="EC" id="2.3.3.10" evidence="4"/>
<evidence type="ECO:0000256" key="2">
    <source>
        <dbReference type="ARBA" id="ARBA00023229"/>
    </source>
</evidence>
<reference evidence="7 8" key="1">
    <citation type="journal article" date="2016" name="Sci. Rep.">
        <title>Metabolic traits of an uncultured archaeal lineage -MSBL1- from brine pools of the Red Sea.</title>
        <authorList>
            <person name="Mwirichia R."/>
            <person name="Alam I."/>
            <person name="Rashid M."/>
            <person name="Vinu M."/>
            <person name="Ba-Alawi W."/>
            <person name="Anthony Kamau A."/>
            <person name="Kamanda Ngugi D."/>
            <person name="Goker M."/>
            <person name="Klenk H.P."/>
            <person name="Bajic V."/>
            <person name="Stingl U."/>
        </authorList>
    </citation>
    <scope>NUCLEOTIDE SEQUENCE [LARGE SCALE GENOMIC DNA]</scope>
    <source>
        <strain evidence="7">SCGC-AAA261D19</strain>
    </source>
</reference>
<dbReference type="Pfam" id="PF08541">
    <property type="entry name" value="ACP_syn_III_C"/>
    <property type="match status" value="1"/>
</dbReference>
<dbReference type="GO" id="GO:0003985">
    <property type="term" value="F:acetyl-CoA C-acetyltransferase activity"/>
    <property type="evidence" value="ECO:0007669"/>
    <property type="project" value="UniProtKB-UniRule"/>
</dbReference>
<comment type="function">
    <text evidence="4">Catalyzes the condensation of acetyl-CoA with acetoacetyl-CoA to form 3-hydroxy-3-methylglutaryl-CoA (HMG-CoA). Functions in the mevalonate (MVA) pathway leading to isopentenyl diphosphate (IPP), a key precursor for the biosynthesis of isoprenoid compounds that are building blocks of archaeal membrane lipids.</text>
</comment>
<feature type="binding site" evidence="4">
    <location>
        <position position="204"/>
    </location>
    <ligand>
        <name>(3S)-3-hydroxy-3-methylglutaryl-CoA</name>
        <dbReference type="ChEBI" id="CHEBI:43074"/>
    </ligand>
</feature>
<dbReference type="Pfam" id="PF01154">
    <property type="entry name" value="HMG_CoA_synt_N"/>
    <property type="match status" value="1"/>
</dbReference>
<dbReference type="InterPro" id="IPR013528">
    <property type="entry name" value="HMG_CoA_synth_N"/>
</dbReference>
<evidence type="ECO:0000313" key="7">
    <source>
        <dbReference type="EMBL" id="KXB02159.1"/>
    </source>
</evidence>
<dbReference type="InterPro" id="IPR004656">
    <property type="entry name" value="HMG_CoA_Synthase"/>
</dbReference>
<comment type="similarity">
    <text evidence="4">Belongs to the thiolase-like superfamily. Archaeal HMG-CoA synthase family.</text>
</comment>
<keyword evidence="2 4" id="KW-0414">Isoprene biosynthesis</keyword>
<feature type="active site" description="Acyl-thioester intermediate" evidence="4">
    <location>
        <position position="113"/>
    </location>
</feature>
<evidence type="ECO:0000256" key="4">
    <source>
        <dbReference type="HAMAP-Rule" id="MF_01409"/>
    </source>
</evidence>
<feature type="active site" description="Proton donor/acceptor" evidence="4">
    <location>
        <position position="81"/>
    </location>
</feature>